<dbReference type="SMART" id="SM00458">
    <property type="entry name" value="RICIN"/>
    <property type="match status" value="1"/>
</dbReference>
<keyword evidence="14 16" id="KW-1015">Disulfide bond</keyword>
<dbReference type="EMBL" id="CAXIEN010000224">
    <property type="protein sequence ID" value="CAL1287960.1"/>
    <property type="molecule type" value="Genomic_DNA"/>
</dbReference>
<dbReference type="PANTHER" id="PTHR11675:SF43">
    <property type="entry name" value="POLYPEPTIDE N-ACETYLGALACTOSAMINYLTRANSFERASE 1"/>
    <property type="match status" value="1"/>
</dbReference>
<evidence type="ECO:0000256" key="11">
    <source>
        <dbReference type="ARBA" id="ARBA00022989"/>
    </source>
</evidence>
<comment type="cofactor">
    <cofactor evidence="1 16">
        <name>Mn(2+)</name>
        <dbReference type="ChEBI" id="CHEBI:29035"/>
    </cofactor>
</comment>
<keyword evidence="8" id="KW-0479">Metal-binding</keyword>
<evidence type="ECO:0000256" key="13">
    <source>
        <dbReference type="ARBA" id="ARBA00023136"/>
    </source>
</evidence>
<feature type="transmembrane region" description="Helical" evidence="16">
    <location>
        <begin position="12"/>
        <end position="33"/>
    </location>
</feature>
<evidence type="ECO:0000256" key="7">
    <source>
        <dbReference type="ARBA" id="ARBA00022692"/>
    </source>
</evidence>
<evidence type="ECO:0000313" key="18">
    <source>
        <dbReference type="EMBL" id="CAL1287960.1"/>
    </source>
</evidence>
<evidence type="ECO:0000256" key="1">
    <source>
        <dbReference type="ARBA" id="ARBA00001936"/>
    </source>
</evidence>
<dbReference type="GO" id="GO:0004653">
    <property type="term" value="F:polypeptide N-acetylgalactosaminyltransferase activity"/>
    <property type="evidence" value="ECO:0007669"/>
    <property type="project" value="UniProtKB-ARBA"/>
</dbReference>
<evidence type="ECO:0000256" key="9">
    <source>
        <dbReference type="ARBA" id="ARBA00022734"/>
    </source>
</evidence>
<keyword evidence="6 16" id="KW-0808">Transferase</keyword>
<comment type="similarity">
    <text evidence="4 16">Belongs to the glycosyltransferase 2 family. GalNAc-T subfamily.</text>
</comment>
<dbReference type="GO" id="GO:0030246">
    <property type="term" value="F:carbohydrate binding"/>
    <property type="evidence" value="ECO:0007669"/>
    <property type="project" value="UniProtKB-KW"/>
</dbReference>
<evidence type="ECO:0000256" key="10">
    <source>
        <dbReference type="ARBA" id="ARBA00022968"/>
    </source>
</evidence>
<dbReference type="GO" id="GO:0006493">
    <property type="term" value="P:protein O-linked glycosylation"/>
    <property type="evidence" value="ECO:0007669"/>
    <property type="project" value="TreeGrafter"/>
</dbReference>
<keyword evidence="9 16" id="KW-0430">Lectin</keyword>
<dbReference type="InterPro" id="IPR000772">
    <property type="entry name" value="Ricin_B_lectin"/>
</dbReference>
<dbReference type="GO" id="GO:0046872">
    <property type="term" value="F:metal ion binding"/>
    <property type="evidence" value="ECO:0007669"/>
    <property type="project" value="UniProtKB-KW"/>
</dbReference>
<keyword evidence="10" id="KW-0735">Signal-anchor</keyword>
<evidence type="ECO:0000256" key="16">
    <source>
        <dbReference type="RuleBase" id="RU361242"/>
    </source>
</evidence>
<accession>A0AAV2AWE3</accession>
<dbReference type="CDD" id="cd23459">
    <property type="entry name" value="beta-trefoil_Ricin_Pgant1-like"/>
    <property type="match status" value="1"/>
</dbReference>
<dbReference type="Proteomes" id="UP001497382">
    <property type="component" value="Unassembled WGS sequence"/>
</dbReference>
<dbReference type="Gene3D" id="3.90.550.10">
    <property type="entry name" value="Spore Coat Polysaccharide Biosynthesis Protein SpsA, Chain A"/>
    <property type="match status" value="1"/>
</dbReference>
<keyword evidence="5 16" id="KW-0328">Glycosyltransferase</keyword>
<keyword evidence="7 16" id="KW-0812">Transmembrane</keyword>
<evidence type="ECO:0000256" key="8">
    <source>
        <dbReference type="ARBA" id="ARBA00022723"/>
    </source>
</evidence>
<comment type="pathway">
    <text evidence="3 16">Protein modification; protein glycosylation.</text>
</comment>
<evidence type="ECO:0000259" key="17">
    <source>
        <dbReference type="SMART" id="SM00458"/>
    </source>
</evidence>
<keyword evidence="11 16" id="KW-1133">Transmembrane helix</keyword>
<dbReference type="InterPro" id="IPR035992">
    <property type="entry name" value="Ricin_B-like_lectins"/>
</dbReference>
<protein>
    <recommendedName>
        <fullName evidence="16">Polypeptide N-acetylgalactosaminyltransferase</fullName>
        <ecNumber evidence="16">2.4.1.-</ecNumber>
    </recommendedName>
    <alternativeName>
        <fullName evidence="16">Protein-UDP acetylgalactosaminyltransferase</fullName>
    </alternativeName>
</protein>
<dbReference type="SUPFAM" id="SSF53448">
    <property type="entry name" value="Nucleotide-diphospho-sugar transferases"/>
    <property type="match status" value="1"/>
</dbReference>
<dbReference type="PANTHER" id="PTHR11675">
    <property type="entry name" value="N-ACETYLGALACTOSAMINYLTRANSFERASE"/>
    <property type="match status" value="1"/>
</dbReference>
<dbReference type="InterPro" id="IPR001173">
    <property type="entry name" value="Glyco_trans_2-like"/>
</dbReference>
<dbReference type="SUPFAM" id="SSF50370">
    <property type="entry name" value="Ricin B-like lectins"/>
    <property type="match status" value="1"/>
</dbReference>
<evidence type="ECO:0000256" key="6">
    <source>
        <dbReference type="ARBA" id="ARBA00022679"/>
    </source>
</evidence>
<proteinExistence type="inferred from homology"/>
<feature type="domain" description="Ricin B lectin" evidence="17">
    <location>
        <begin position="514"/>
        <end position="654"/>
    </location>
</feature>
<dbReference type="InterPro" id="IPR045885">
    <property type="entry name" value="GalNAc-T"/>
</dbReference>
<evidence type="ECO:0000256" key="14">
    <source>
        <dbReference type="ARBA" id="ARBA00023157"/>
    </source>
</evidence>
<dbReference type="EC" id="2.4.1.-" evidence="16"/>
<dbReference type="GO" id="GO:0000139">
    <property type="term" value="C:Golgi membrane"/>
    <property type="evidence" value="ECO:0007669"/>
    <property type="project" value="UniProtKB-SubCell"/>
</dbReference>
<name>A0AAV2AWE3_9ARAC</name>
<dbReference type="FunFam" id="3.90.550.10:FF:000021">
    <property type="entry name" value="Polypeptide N-acetylgalactosaminyltransferase"/>
    <property type="match status" value="1"/>
</dbReference>
<dbReference type="Pfam" id="PF00535">
    <property type="entry name" value="Glycos_transf_2"/>
    <property type="match status" value="1"/>
</dbReference>
<evidence type="ECO:0000256" key="3">
    <source>
        <dbReference type="ARBA" id="ARBA00004922"/>
    </source>
</evidence>
<dbReference type="Pfam" id="PF00652">
    <property type="entry name" value="Ricin_B_lectin"/>
    <property type="match status" value="1"/>
</dbReference>
<comment type="subcellular location">
    <subcellularLocation>
        <location evidence="2 16">Golgi apparatus membrane</location>
        <topology evidence="2 16">Single-pass type II membrane protein</topology>
    </subcellularLocation>
</comment>
<dbReference type="InterPro" id="IPR029044">
    <property type="entry name" value="Nucleotide-diphossugar_trans"/>
</dbReference>
<keyword evidence="13 16" id="KW-0472">Membrane</keyword>
<evidence type="ECO:0000256" key="4">
    <source>
        <dbReference type="ARBA" id="ARBA00005680"/>
    </source>
</evidence>
<dbReference type="PROSITE" id="PS50231">
    <property type="entry name" value="RICIN_B_LECTIN"/>
    <property type="match status" value="1"/>
</dbReference>
<evidence type="ECO:0000256" key="5">
    <source>
        <dbReference type="ARBA" id="ARBA00022676"/>
    </source>
</evidence>
<keyword evidence="12 16" id="KW-0333">Golgi apparatus</keyword>
<dbReference type="Gene3D" id="2.80.10.50">
    <property type="match status" value="1"/>
</dbReference>
<gene>
    <name evidence="18" type="ORF">LARSCL_LOCUS15105</name>
</gene>
<evidence type="ECO:0000256" key="15">
    <source>
        <dbReference type="ARBA" id="ARBA00023211"/>
    </source>
</evidence>
<organism evidence="18 19">
    <name type="scientific">Larinioides sclopetarius</name>
    <dbReference type="NCBI Taxonomy" id="280406"/>
    <lineage>
        <taxon>Eukaryota</taxon>
        <taxon>Metazoa</taxon>
        <taxon>Ecdysozoa</taxon>
        <taxon>Arthropoda</taxon>
        <taxon>Chelicerata</taxon>
        <taxon>Arachnida</taxon>
        <taxon>Araneae</taxon>
        <taxon>Araneomorphae</taxon>
        <taxon>Entelegynae</taxon>
        <taxon>Araneoidea</taxon>
        <taxon>Araneidae</taxon>
        <taxon>Larinioides</taxon>
    </lineage>
</organism>
<evidence type="ECO:0000256" key="12">
    <source>
        <dbReference type="ARBA" id="ARBA00023034"/>
    </source>
</evidence>
<keyword evidence="15 16" id="KW-0464">Manganese</keyword>
<dbReference type="AlphaFoldDB" id="A0AAV2AWE3"/>
<comment type="caution">
    <text evidence="18">The sequence shown here is derived from an EMBL/GenBank/DDBJ whole genome shotgun (WGS) entry which is preliminary data.</text>
</comment>
<reference evidence="18 19" key="1">
    <citation type="submission" date="2024-04" db="EMBL/GenBank/DDBJ databases">
        <authorList>
            <person name="Rising A."/>
            <person name="Reimegard J."/>
            <person name="Sonavane S."/>
            <person name="Akerstrom W."/>
            <person name="Nylinder S."/>
            <person name="Hedman E."/>
            <person name="Kallberg Y."/>
        </authorList>
    </citation>
    <scope>NUCLEOTIDE SEQUENCE [LARGE SCALE GENOMIC DNA]</scope>
</reference>
<evidence type="ECO:0000313" key="19">
    <source>
        <dbReference type="Proteomes" id="UP001497382"/>
    </source>
</evidence>
<dbReference type="CDD" id="cd02510">
    <property type="entry name" value="pp-GalNAc-T"/>
    <property type="match status" value="1"/>
</dbReference>
<keyword evidence="19" id="KW-1185">Reference proteome</keyword>
<sequence>MAFVRFARRRRFTFLKLFLICFAFLGVLLWLYMRNLSDSESINIAHHPREFLSSKERSTLSKTNQNVYLKDVFKPNIFVTKRDSVFRNPALLHKLRAKTPNVPKQKVLKTFSLSDAHKDIKEHFDYPIPQMKVTPGLGENGVPVVLPKKEQILADKLFNDAAFNVYLSDRISPNRSVPDPRNPKCEYESYDHDLPTASVIIIFTNEIWSALLRTIHSVVNRTPPHLLHEIVLVDDFSEKDELKYALKKYIDKHFKPGLIKLIRFNERKGLIRARLAGAELATGDVLVFLDSHCEANIKWVEPLLQRIKEERTAVVCPIIDVIDDKTFEYYATNLEYFQIGGFTWNGHFTWIEISDAEDKRRKSEVAPTRFVFHNLTPTMAGGLFAIDRKYFWEIGSYDSGMEIWGGENLEMSFRVWMCGGTLEIIPCSHVGHVFRSFHPYKFPGNKDTHGINTVRTVEVWMDDYKKYFYYQRPDLLDTSYGDITERLELKKKLKCKSFQWYLDTIYPEKFIFDKGVLAYGNLKNPMTMLCLDTLNRDEDKSEPIGYFHCKPNSDLVINQEAVAGFYLLSYTEKKELRIEENCAEINDDFDLHSELPVIMTKCHGGENQKWIHKMGGEIKHEKSGMCLDAGKKRSGDDAVVRKCYGGHFQIWWFENYVHPHIEVKDDNYDEKLNILH</sequence>
<evidence type="ECO:0000256" key="2">
    <source>
        <dbReference type="ARBA" id="ARBA00004323"/>
    </source>
</evidence>